<accession>A0A9D4KL94</accession>
<evidence type="ECO:0000313" key="1">
    <source>
        <dbReference type="EMBL" id="KAH3841630.1"/>
    </source>
</evidence>
<name>A0A9D4KL94_DREPO</name>
<proteinExistence type="predicted"/>
<dbReference type="EMBL" id="JAIWYP010000004">
    <property type="protein sequence ID" value="KAH3841630.1"/>
    <property type="molecule type" value="Genomic_DNA"/>
</dbReference>
<reference evidence="1" key="2">
    <citation type="submission" date="2020-11" db="EMBL/GenBank/DDBJ databases">
        <authorList>
            <person name="McCartney M.A."/>
            <person name="Auch B."/>
            <person name="Kono T."/>
            <person name="Mallez S."/>
            <person name="Becker A."/>
            <person name="Gohl D.M."/>
            <person name="Silverstein K.A.T."/>
            <person name="Koren S."/>
            <person name="Bechman K.B."/>
            <person name="Herman A."/>
            <person name="Abrahante J.E."/>
            <person name="Garbe J."/>
        </authorList>
    </citation>
    <scope>NUCLEOTIDE SEQUENCE</scope>
    <source>
        <strain evidence="1">Duluth1</strain>
        <tissue evidence="1">Whole animal</tissue>
    </source>
</reference>
<comment type="caution">
    <text evidence="1">The sequence shown here is derived from an EMBL/GenBank/DDBJ whole genome shotgun (WGS) entry which is preliminary data.</text>
</comment>
<dbReference type="Proteomes" id="UP000828390">
    <property type="component" value="Unassembled WGS sequence"/>
</dbReference>
<organism evidence="1 2">
    <name type="scientific">Dreissena polymorpha</name>
    <name type="common">Zebra mussel</name>
    <name type="synonym">Mytilus polymorpha</name>
    <dbReference type="NCBI Taxonomy" id="45954"/>
    <lineage>
        <taxon>Eukaryota</taxon>
        <taxon>Metazoa</taxon>
        <taxon>Spiralia</taxon>
        <taxon>Lophotrochozoa</taxon>
        <taxon>Mollusca</taxon>
        <taxon>Bivalvia</taxon>
        <taxon>Autobranchia</taxon>
        <taxon>Heteroconchia</taxon>
        <taxon>Euheterodonta</taxon>
        <taxon>Imparidentia</taxon>
        <taxon>Neoheterodontei</taxon>
        <taxon>Myida</taxon>
        <taxon>Dreissenoidea</taxon>
        <taxon>Dreissenidae</taxon>
        <taxon>Dreissena</taxon>
    </lineage>
</organism>
<sequence length="59" mass="6388">MQDKEPQVVLTVKLALTVQLEPQPAQFAPLEDTKLLQDRQVATHAQLVIAATAALLPSV</sequence>
<gene>
    <name evidence="1" type="ORF">DPMN_115103</name>
</gene>
<dbReference type="AlphaFoldDB" id="A0A9D4KL94"/>
<protein>
    <submittedName>
        <fullName evidence="1">Uncharacterized protein</fullName>
    </submittedName>
</protein>
<evidence type="ECO:0000313" key="2">
    <source>
        <dbReference type="Proteomes" id="UP000828390"/>
    </source>
</evidence>
<reference evidence="1" key="1">
    <citation type="journal article" date="2019" name="bioRxiv">
        <title>The Genome of the Zebra Mussel, Dreissena polymorpha: A Resource for Invasive Species Research.</title>
        <authorList>
            <person name="McCartney M.A."/>
            <person name="Auch B."/>
            <person name="Kono T."/>
            <person name="Mallez S."/>
            <person name="Zhang Y."/>
            <person name="Obille A."/>
            <person name="Becker A."/>
            <person name="Abrahante J.E."/>
            <person name="Garbe J."/>
            <person name="Badalamenti J.P."/>
            <person name="Herman A."/>
            <person name="Mangelson H."/>
            <person name="Liachko I."/>
            <person name="Sullivan S."/>
            <person name="Sone E.D."/>
            <person name="Koren S."/>
            <person name="Silverstein K.A.T."/>
            <person name="Beckman K.B."/>
            <person name="Gohl D.M."/>
        </authorList>
    </citation>
    <scope>NUCLEOTIDE SEQUENCE</scope>
    <source>
        <strain evidence="1">Duluth1</strain>
        <tissue evidence="1">Whole animal</tissue>
    </source>
</reference>
<keyword evidence="2" id="KW-1185">Reference proteome</keyword>